<dbReference type="SFLD" id="SFLDS00029">
    <property type="entry name" value="Radical_SAM"/>
    <property type="match status" value="1"/>
</dbReference>
<dbReference type="Gene3D" id="3.20.20.70">
    <property type="entry name" value="Aldolase class I"/>
    <property type="match status" value="1"/>
</dbReference>
<organism evidence="7">
    <name type="scientific">marine sediment metagenome</name>
    <dbReference type="NCBI Taxonomy" id="412755"/>
    <lineage>
        <taxon>unclassified sequences</taxon>
        <taxon>metagenomes</taxon>
        <taxon>ecological metagenomes</taxon>
    </lineage>
</organism>
<name>X1EUQ6_9ZZZZ</name>
<gene>
    <name evidence="7" type="ORF">S03H2_01540</name>
</gene>
<evidence type="ECO:0000256" key="2">
    <source>
        <dbReference type="ARBA" id="ARBA00022485"/>
    </source>
</evidence>
<dbReference type="InterPro" id="IPR058240">
    <property type="entry name" value="rSAM_sf"/>
</dbReference>
<evidence type="ECO:0000256" key="3">
    <source>
        <dbReference type="ARBA" id="ARBA00022691"/>
    </source>
</evidence>
<evidence type="ECO:0000313" key="7">
    <source>
        <dbReference type="EMBL" id="GAH20909.1"/>
    </source>
</evidence>
<dbReference type="EMBL" id="BARU01000458">
    <property type="protein sequence ID" value="GAH20909.1"/>
    <property type="molecule type" value="Genomic_DNA"/>
</dbReference>
<keyword evidence="2" id="KW-0004">4Fe-4S</keyword>
<protein>
    <recommendedName>
        <fullName evidence="8">Radical SAM core domain-containing protein</fullName>
    </recommendedName>
</protein>
<dbReference type="GO" id="GO:0046872">
    <property type="term" value="F:metal ion binding"/>
    <property type="evidence" value="ECO:0007669"/>
    <property type="project" value="UniProtKB-KW"/>
</dbReference>
<comment type="cofactor">
    <cofactor evidence="1">
        <name>[4Fe-4S] cluster</name>
        <dbReference type="ChEBI" id="CHEBI:49883"/>
    </cofactor>
</comment>
<evidence type="ECO:0000256" key="6">
    <source>
        <dbReference type="ARBA" id="ARBA00023014"/>
    </source>
</evidence>
<dbReference type="InterPro" id="IPR013785">
    <property type="entry name" value="Aldolase_TIM"/>
</dbReference>
<dbReference type="GO" id="GO:0044689">
    <property type="term" value="F:7,8-didemethyl-8-hydroxy-5-deazariboflavin synthase activity"/>
    <property type="evidence" value="ECO:0007669"/>
    <property type="project" value="TreeGrafter"/>
</dbReference>
<reference evidence="7" key="1">
    <citation type="journal article" date="2014" name="Front. Microbiol.">
        <title>High frequency of phylogenetically diverse reductive dehalogenase-homologous genes in deep subseafloor sedimentary metagenomes.</title>
        <authorList>
            <person name="Kawai M."/>
            <person name="Futagami T."/>
            <person name="Toyoda A."/>
            <person name="Takaki Y."/>
            <person name="Nishi S."/>
            <person name="Hori S."/>
            <person name="Arai W."/>
            <person name="Tsubouchi T."/>
            <person name="Morono Y."/>
            <person name="Uchiyama I."/>
            <person name="Ito T."/>
            <person name="Fujiyama A."/>
            <person name="Inagaki F."/>
            <person name="Takami H."/>
        </authorList>
    </citation>
    <scope>NUCLEOTIDE SEQUENCE</scope>
    <source>
        <strain evidence="7">Expedition CK06-06</strain>
    </source>
</reference>
<dbReference type="InterPro" id="IPR007197">
    <property type="entry name" value="rSAM"/>
</dbReference>
<evidence type="ECO:0000256" key="4">
    <source>
        <dbReference type="ARBA" id="ARBA00022723"/>
    </source>
</evidence>
<evidence type="ECO:0000256" key="5">
    <source>
        <dbReference type="ARBA" id="ARBA00023004"/>
    </source>
</evidence>
<dbReference type="AlphaFoldDB" id="X1EUQ6"/>
<keyword evidence="5" id="KW-0408">Iron</keyword>
<accession>X1EUQ6</accession>
<dbReference type="GO" id="GO:0051539">
    <property type="term" value="F:4 iron, 4 sulfur cluster binding"/>
    <property type="evidence" value="ECO:0007669"/>
    <property type="project" value="UniProtKB-KW"/>
</dbReference>
<comment type="caution">
    <text evidence="7">The sequence shown here is derived from an EMBL/GenBank/DDBJ whole genome shotgun (WGS) entry which is preliminary data.</text>
</comment>
<dbReference type="PANTHER" id="PTHR43076:SF15">
    <property type="entry name" value="7,8-DIDEMETHYL-8-HYDROXY-5-DEAZARIBOFLAVIN SYNTHASE"/>
    <property type="match status" value="1"/>
</dbReference>
<dbReference type="InterPro" id="IPR034405">
    <property type="entry name" value="F420"/>
</dbReference>
<keyword evidence="3" id="KW-0949">S-adenosyl-L-methionine</keyword>
<keyword evidence="6" id="KW-0411">Iron-sulfur</keyword>
<keyword evidence="4" id="KW-0479">Metal-binding</keyword>
<evidence type="ECO:0008006" key="8">
    <source>
        <dbReference type="Google" id="ProtNLM"/>
    </source>
</evidence>
<dbReference type="SUPFAM" id="SSF102114">
    <property type="entry name" value="Radical SAM enzymes"/>
    <property type="match status" value="1"/>
</dbReference>
<sequence length="104" mass="12208">MYKMNFDYYLSLLNNEPQELQSLANEKARNLFGQTITYSRNFFVPITRQCRNRCGYCSFVSDDVNSWITPDSFQSLLEKAKSVKCSEILLTLGEKPEEKYEIQK</sequence>
<proteinExistence type="predicted"/>
<evidence type="ECO:0000256" key="1">
    <source>
        <dbReference type="ARBA" id="ARBA00001966"/>
    </source>
</evidence>
<dbReference type="PANTHER" id="PTHR43076">
    <property type="entry name" value="FO SYNTHASE (COFH)"/>
    <property type="match status" value="1"/>
</dbReference>